<evidence type="ECO:0000256" key="3">
    <source>
        <dbReference type="ARBA" id="ARBA00022448"/>
    </source>
</evidence>
<feature type="transmembrane region" description="Helical" evidence="8">
    <location>
        <begin position="306"/>
        <end position="328"/>
    </location>
</feature>
<keyword evidence="7 8" id="KW-0472">Membrane</keyword>
<dbReference type="OrthoDB" id="9782305at2"/>
<evidence type="ECO:0000256" key="5">
    <source>
        <dbReference type="ARBA" id="ARBA00022692"/>
    </source>
</evidence>
<comment type="caution">
    <text evidence="9">The sequence shown here is derived from an EMBL/GenBank/DDBJ whole genome shotgun (WGS) entry which is preliminary data.</text>
</comment>
<comment type="similarity">
    <text evidence="2">Belongs to the binding-protein-dependent transport system permease family. FecCD subfamily.</text>
</comment>
<name>A0A4R4ZUB1_9ACTN</name>
<dbReference type="AlphaFoldDB" id="A0A4R4ZUB1"/>
<organism evidence="9 10">
    <name type="scientific">Kribbella antibiotica</name>
    <dbReference type="NCBI Taxonomy" id="190195"/>
    <lineage>
        <taxon>Bacteria</taxon>
        <taxon>Bacillati</taxon>
        <taxon>Actinomycetota</taxon>
        <taxon>Actinomycetes</taxon>
        <taxon>Propionibacteriales</taxon>
        <taxon>Kribbellaceae</taxon>
        <taxon>Kribbella</taxon>
    </lineage>
</organism>
<keyword evidence="5 8" id="KW-0812">Transmembrane</keyword>
<dbReference type="InterPro" id="IPR000522">
    <property type="entry name" value="ABC_transptr_permease_BtuC"/>
</dbReference>
<evidence type="ECO:0000256" key="7">
    <source>
        <dbReference type="ARBA" id="ARBA00023136"/>
    </source>
</evidence>
<feature type="transmembrane region" description="Helical" evidence="8">
    <location>
        <begin position="174"/>
        <end position="195"/>
    </location>
</feature>
<feature type="transmembrane region" description="Helical" evidence="8">
    <location>
        <begin position="224"/>
        <end position="242"/>
    </location>
</feature>
<dbReference type="GO" id="GO:0022857">
    <property type="term" value="F:transmembrane transporter activity"/>
    <property type="evidence" value="ECO:0007669"/>
    <property type="project" value="InterPro"/>
</dbReference>
<evidence type="ECO:0000256" key="1">
    <source>
        <dbReference type="ARBA" id="ARBA00004651"/>
    </source>
</evidence>
<feature type="transmembrane region" description="Helical" evidence="8">
    <location>
        <begin position="30"/>
        <end position="50"/>
    </location>
</feature>
<keyword evidence="3" id="KW-0813">Transport</keyword>
<proteinExistence type="inferred from homology"/>
<accession>A0A4R4ZUB1</accession>
<dbReference type="Pfam" id="PF01032">
    <property type="entry name" value="FecCD"/>
    <property type="match status" value="1"/>
</dbReference>
<keyword evidence="10" id="KW-1185">Reference proteome</keyword>
<dbReference type="SUPFAM" id="SSF81345">
    <property type="entry name" value="ABC transporter involved in vitamin B12 uptake, BtuC"/>
    <property type="match status" value="1"/>
</dbReference>
<reference evidence="9 10" key="1">
    <citation type="submission" date="2019-03" db="EMBL/GenBank/DDBJ databases">
        <title>Draft genome sequences of novel Actinobacteria.</title>
        <authorList>
            <person name="Sahin N."/>
            <person name="Ay H."/>
            <person name="Saygin H."/>
        </authorList>
    </citation>
    <scope>NUCLEOTIDE SEQUENCE [LARGE SCALE GENOMIC DNA]</scope>
    <source>
        <strain evidence="9 10">JCM 13523</strain>
    </source>
</reference>
<evidence type="ECO:0000313" key="10">
    <source>
        <dbReference type="Proteomes" id="UP000295124"/>
    </source>
</evidence>
<gene>
    <name evidence="9" type="ORF">E1263_03185</name>
</gene>
<feature type="transmembrane region" description="Helical" evidence="8">
    <location>
        <begin position="334"/>
        <end position="352"/>
    </location>
</feature>
<dbReference type="PANTHER" id="PTHR30472">
    <property type="entry name" value="FERRIC ENTEROBACTIN TRANSPORT SYSTEM PERMEASE PROTEIN"/>
    <property type="match status" value="1"/>
</dbReference>
<dbReference type="PANTHER" id="PTHR30472:SF67">
    <property type="entry name" value="PERMEASE OF ABC TRANSPORTER-RELATED"/>
    <property type="match status" value="1"/>
</dbReference>
<evidence type="ECO:0000256" key="4">
    <source>
        <dbReference type="ARBA" id="ARBA00022475"/>
    </source>
</evidence>
<feature type="transmembrane region" description="Helical" evidence="8">
    <location>
        <begin position="117"/>
        <end position="136"/>
    </location>
</feature>
<dbReference type="Proteomes" id="UP000295124">
    <property type="component" value="Unassembled WGS sequence"/>
</dbReference>
<dbReference type="GO" id="GO:0005886">
    <property type="term" value="C:plasma membrane"/>
    <property type="evidence" value="ECO:0007669"/>
    <property type="project" value="UniProtKB-SubCell"/>
</dbReference>
<dbReference type="RefSeq" id="WP_132165127.1">
    <property type="nucleotide sequence ID" value="NZ_SMKX01000005.1"/>
</dbReference>
<evidence type="ECO:0000256" key="8">
    <source>
        <dbReference type="SAM" id="Phobius"/>
    </source>
</evidence>
<evidence type="ECO:0000313" key="9">
    <source>
        <dbReference type="EMBL" id="TDD62731.1"/>
    </source>
</evidence>
<evidence type="ECO:0000256" key="2">
    <source>
        <dbReference type="ARBA" id="ARBA00007935"/>
    </source>
</evidence>
<dbReference type="EMBL" id="SMKX01000005">
    <property type="protein sequence ID" value="TDD62731.1"/>
    <property type="molecule type" value="Genomic_DNA"/>
</dbReference>
<keyword evidence="6 8" id="KW-1133">Transmembrane helix</keyword>
<comment type="subcellular location">
    <subcellularLocation>
        <location evidence="1">Cell membrane</location>
        <topology evidence="1">Multi-pass membrane protein</topology>
    </subcellularLocation>
</comment>
<keyword evidence="4" id="KW-1003">Cell membrane</keyword>
<dbReference type="FunFam" id="1.10.3470.10:FF:000001">
    <property type="entry name" value="Vitamin B12 ABC transporter permease BtuC"/>
    <property type="match status" value="1"/>
</dbReference>
<feature type="transmembrane region" description="Helical" evidence="8">
    <location>
        <begin position="142"/>
        <end position="162"/>
    </location>
</feature>
<evidence type="ECO:0000256" key="6">
    <source>
        <dbReference type="ARBA" id="ARBA00022989"/>
    </source>
</evidence>
<feature type="transmembrane region" description="Helical" evidence="8">
    <location>
        <begin position="88"/>
        <end position="105"/>
    </location>
</feature>
<feature type="transmembrane region" description="Helical" evidence="8">
    <location>
        <begin position="262"/>
        <end position="294"/>
    </location>
</feature>
<dbReference type="GO" id="GO:0033214">
    <property type="term" value="P:siderophore-iron import into cell"/>
    <property type="evidence" value="ECO:0007669"/>
    <property type="project" value="TreeGrafter"/>
</dbReference>
<sequence>MKTMFNKHRVAVEAPPAVLAVRAVRRRARLWVVALLLLLGTGMAVALGIGPVRIPPADVLEIVGHKLRGQPTEGPLAQIVWGTRLPRVLMATLAGACLSVAGAVLQAVARNGLADPYLLGVNAGASTGVAFVALVAGAGGAMVLAGAALAGAVGAVALVITLGGLAGQRGPFRLILAGLAVGYMLTAVTNFLIFWSDSPEAARSVMFWLLGSLSSVQPAVLNSAAIAAFVGIGVLIAVAPILDALSSGDDSARAAGLNPERARFLVLIGTSAMVGVIVAGVGGIGFVGLVVPHLARRLVGGRHRAVLPVSALLGGALLLAADTIARTAVAPQEIPVGVVTGILGAPFLVLLLRRAITTGS</sequence>
<dbReference type="CDD" id="cd06550">
    <property type="entry name" value="TM_ABC_iron-siderophores_like"/>
    <property type="match status" value="1"/>
</dbReference>
<protein>
    <submittedName>
        <fullName evidence="9">Iron ABC transporter permease</fullName>
    </submittedName>
</protein>
<dbReference type="InterPro" id="IPR037294">
    <property type="entry name" value="ABC_BtuC-like"/>
</dbReference>
<dbReference type="Gene3D" id="1.10.3470.10">
    <property type="entry name" value="ABC transporter involved in vitamin B12 uptake, BtuC"/>
    <property type="match status" value="1"/>
</dbReference>